<gene>
    <name evidence="6" type="ORF">PV10_06571</name>
</gene>
<dbReference type="InterPro" id="IPR051013">
    <property type="entry name" value="MBL_superfamily_lactonases"/>
</dbReference>
<evidence type="ECO:0000256" key="4">
    <source>
        <dbReference type="ARBA" id="ARBA00022833"/>
    </source>
</evidence>
<dbReference type="GO" id="GO:0016787">
    <property type="term" value="F:hydrolase activity"/>
    <property type="evidence" value="ECO:0007669"/>
    <property type="project" value="UniProtKB-KW"/>
</dbReference>
<dbReference type="GO" id="GO:0046872">
    <property type="term" value="F:metal ion binding"/>
    <property type="evidence" value="ECO:0007669"/>
    <property type="project" value="UniProtKB-KW"/>
</dbReference>
<dbReference type="InterPro" id="IPR001279">
    <property type="entry name" value="Metallo-B-lactamas"/>
</dbReference>
<sequence>MLTLPSSSHTVEVFALSAGTLELPDRWLFEDGDSDTQKFRQYSPDFCFLVVHNSGRKLLFDLGMRKDLENSPKVIRNDYPLLDPIVEEDVSDILNKGLHKAETVTDIVLSHLHFDHIGDCTRFPRASLVTGPGSRAATSPGYPIEPLSPFSADVLSHNGYQELTFEKHTWFSMGPFSRAYDYFGDGSFYLIDTPGHMPGHLGALAQTSKGEWVFMGGDCCHHRSLLSGARPVSVSMGPNGTSSFHKDVSTAIKTIGTVRELDLYDNVLVALAHDGYLIDRMPLYPTSLVGWKGSEWKQELDKVLNGQNN</sequence>
<dbReference type="OMA" id="PHYHELS"/>
<keyword evidence="7" id="KW-1185">Reference proteome</keyword>
<dbReference type="HOGENOM" id="CLU_030571_1_1_1"/>
<protein>
    <recommendedName>
        <fullName evidence="5">Metallo-beta-lactamase domain-containing protein</fullName>
    </recommendedName>
</protein>
<dbReference type="GeneID" id="27324416"/>
<accession>A0A0D1WSF7</accession>
<evidence type="ECO:0000313" key="6">
    <source>
        <dbReference type="EMBL" id="KIV92105.1"/>
    </source>
</evidence>
<evidence type="ECO:0000256" key="3">
    <source>
        <dbReference type="ARBA" id="ARBA00022801"/>
    </source>
</evidence>
<reference evidence="6 7" key="1">
    <citation type="submission" date="2015-01" db="EMBL/GenBank/DDBJ databases">
        <title>The Genome Sequence of Exophiala mesophila CBS40295.</title>
        <authorList>
            <consortium name="The Broad Institute Genomics Platform"/>
            <person name="Cuomo C."/>
            <person name="de Hoog S."/>
            <person name="Gorbushina A."/>
            <person name="Stielow B."/>
            <person name="Teixiera M."/>
            <person name="Abouelleil A."/>
            <person name="Chapman S.B."/>
            <person name="Priest M."/>
            <person name="Young S.K."/>
            <person name="Wortman J."/>
            <person name="Nusbaum C."/>
            <person name="Birren B."/>
        </authorList>
    </citation>
    <scope>NUCLEOTIDE SEQUENCE [LARGE SCALE GENOMIC DNA]</scope>
    <source>
        <strain evidence="6 7">CBS 40295</strain>
    </source>
</reference>
<evidence type="ECO:0000256" key="2">
    <source>
        <dbReference type="ARBA" id="ARBA00022723"/>
    </source>
</evidence>
<dbReference type="STRING" id="212818.A0A0D1WSF7"/>
<keyword evidence="3" id="KW-0378">Hydrolase</keyword>
<dbReference type="OrthoDB" id="10250730at2759"/>
<organism evidence="6 7">
    <name type="scientific">Exophiala mesophila</name>
    <name type="common">Black yeast-like fungus</name>
    <dbReference type="NCBI Taxonomy" id="212818"/>
    <lineage>
        <taxon>Eukaryota</taxon>
        <taxon>Fungi</taxon>
        <taxon>Dikarya</taxon>
        <taxon>Ascomycota</taxon>
        <taxon>Pezizomycotina</taxon>
        <taxon>Eurotiomycetes</taxon>
        <taxon>Chaetothyriomycetidae</taxon>
        <taxon>Chaetothyriales</taxon>
        <taxon>Herpotrichiellaceae</taxon>
        <taxon>Exophiala</taxon>
    </lineage>
</organism>
<dbReference type="SUPFAM" id="SSF56281">
    <property type="entry name" value="Metallo-hydrolase/oxidoreductase"/>
    <property type="match status" value="1"/>
</dbReference>
<dbReference type="PANTHER" id="PTHR42978:SF5">
    <property type="entry name" value="METALLO-BETA-LACTAMASE DOMAIN-CONTAINING PROTEIN"/>
    <property type="match status" value="1"/>
</dbReference>
<keyword evidence="2" id="KW-0479">Metal-binding</keyword>
<evidence type="ECO:0000313" key="7">
    <source>
        <dbReference type="Proteomes" id="UP000054302"/>
    </source>
</evidence>
<dbReference type="Proteomes" id="UP000054302">
    <property type="component" value="Unassembled WGS sequence"/>
</dbReference>
<name>A0A0D1WSF7_EXOME</name>
<feature type="domain" description="Metallo-beta-lactamase" evidence="5">
    <location>
        <begin position="44"/>
        <end position="273"/>
    </location>
</feature>
<dbReference type="AlphaFoldDB" id="A0A0D1WSF7"/>
<dbReference type="VEuPathDB" id="FungiDB:PV10_06571"/>
<dbReference type="SMART" id="SM00849">
    <property type="entry name" value="Lactamase_B"/>
    <property type="match status" value="1"/>
</dbReference>
<keyword evidence="4" id="KW-0862">Zinc</keyword>
<dbReference type="RefSeq" id="XP_016223679.1">
    <property type="nucleotide sequence ID" value="XM_016371386.1"/>
</dbReference>
<dbReference type="EMBL" id="KN847523">
    <property type="protein sequence ID" value="KIV92105.1"/>
    <property type="molecule type" value="Genomic_DNA"/>
</dbReference>
<evidence type="ECO:0000256" key="1">
    <source>
        <dbReference type="ARBA" id="ARBA00007749"/>
    </source>
</evidence>
<dbReference type="Pfam" id="PF00753">
    <property type="entry name" value="Lactamase_B"/>
    <property type="match status" value="1"/>
</dbReference>
<comment type="similarity">
    <text evidence="1">Belongs to the metallo-beta-lactamase superfamily.</text>
</comment>
<dbReference type="PANTHER" id="PTHR42978">
    <property type="entry name" value="QUORUM-QUENCHING LACTONASE YTNP-RELATED-RELATED"/>
    <property type="match status" value="1"/>
</dbReference>
<dbReference type="InterPro" id="IPR036866">
    <property type="entry name" value="RibonucZ/Hydroxyglut_hydro"/>
</dbReference>
<dbReference type="Gene3D" id="3.60.15.10">
    <property type="entry name" value="Ribonuclease Z/Hydroxyacylglutathione hydrolase-like"/>
    <property type="match status" value="1"/>
</dbReference>
<proteinExistence type="inferred from homology"/>
<dbReference type="CDD" id="cd07730">
    <property type="entry name" value="metallo-hydrolase-like_MBL-fold"/>
    <property type="match status" value="1"/>
</dbReference>
<evidence type="ECO:0000259" key="5">
    <source>
        <dbReference type="SMART" id="SM00849"/>
    </source>
</evidence>